<proteinExistence type="predicted"/>
<dbReference type="STRING" id="645274.SAMN04487901_11310"/>
<dbReference type="InterPro" id="IPR003772">
    <property type="entry name" value="YceD"/>
</dbReference>
<sequence>MCYLERFDIDLKALTDEVTPLSWELDDQFFASLEGAQLQGGSLHVSGSIRKATGFYELQLHTDGTVRIPCDRCLDMMDQPIGADLRLVVKLGSEYNEEDDIITVDENEGVFKAAWFIYESIALAVPIQHVHQPGDCNDAMMRVLEEHSAARSSDADAKEIDPRWSALLKLKEKSEE</sequence>
<protein>
    <submittedName>
        <fullName evidence="2">Uncharacterized metal-binding protein YceD, DUF177 family</fullName>
    </submittedName>
</protein>
<accession>A0A1G7Y9V6</accession>
<evidence type="ECO:0000313" key="4">
    <source>
        <dbReference type="Proteomes" id="UP000199134"/>
    </source>
</evidence>
<organism evidence="2 4">
    <name type="scientific">Prevotella communis</name>
    <dbReference type="NCBI Taxonomy" id="2913614"/>
    <lineage>
        <taxon>Bacteria</taxon>
        <taxon>Pseudomonadati</taxon>
        <taxon>Bacteroidota</taxon>
        <taxon>Bacteroidia</taxon>
        <taxon>Bacteroidales</taxon>
        <taxon>Prevotellaceae</taxon>
        <taxon>Prevotella</taxon>
    </lineage>
</organism>
<name>A0A1H0KMP5_9BACT</name>
<evidence type="ECO:0000313" key="1">
    <source>
        <dbReference type="EMBL" id="SDG93258.1"/>
    </source>
</evidence>
<reference evidence="1 4" key="2">
    <citation type="submission" date="2016-10" db="EMBL/GenBank/DDBJ databases">
        <authorList>
            <person name="de Groot N.N."/>
        </authorList>
    </citation>
    <scope>NUCLEOTIDE SEQUENCE [LARGE SCALE GENOMIC DNA]</scope>
    <source>
        <strain evidence="4">BP1-145</strain>
        <strain evidence="1">BP1-148</strain>
    </source>
</reference>
<reference evidence="2 3" key="1">
    <citation type="submission" date="2016-10" db="EMBL/GenBank/DDBJ databases">
        <authorList>
            <person name="Varghese N."/>
            <person name="Submissions S."/>
        </authorList>
    </citation>
    <scope>NUCLEOTIDE SEQUENCE</scope>
    <source>
        <strain evidence="2">BP1-145</strain>
        <strain evidence="3">BP1-148</strain>
    </source>
</reference>
<dbReference type="Pfam" id="PF02620">
    <property type="entry name" value="YceD"/>
    <property type="match status" value="1"/>
</dbReference>
<dbReference type="EMBL" id="FNCQ01000013">
    <property type="protein sequence ID" value="SDG93258.1"/>
    <property type="molecule type" value="Genomic_DNA"/>
</dbReference>
<dbReference type="Proteomes" id="UP000199134">
    <property type="component" value="Unassembled WGS sequence"/>
</dbReference>
<dbReference type="OrthoDB" id="1524821at2"/>
<evidence type="ECO:0000313" key="2">
    <source>
        <dbReference type="EMBL" id="SDO57145.1"/>
    </source>
</evidence>
<dbReference type="AlphaFoldDB" id="A0A1H0KMP5"/>
<dbReference type="RefSeq" id="WP_091818409.1">
    <property type="nucleotide sequence ID" value="NZ_CP091790.1"/>
</dbReference>
<keyword evidence="3" id="KW-1185">Reference proteome</keyword>
<accession>A0A1H0KMP5</accession>
<gene>
    <name evidence="2" type="ORF">SAMN04487900_12717</name>
    <name evidence="1" type="ORF">SAMN04487901_11310</name>
</gene>
<dbReference type="Proteomes" id="UP000198779">
    <property type="component" value="Unassembled WGS sequence"/>
</dbReference>
<dbReference type="EMBL" id="FNIW01000027">
    <property type="protein sequence ID" value="SDO57145.1"/>
    <property type="molecule type" value="Genomic_DNA"/>
</dbReference>
<evidence type="ECO:0000313" key="3">
    <source>
        <dbReference type="Proteomes" id="UP000198779"/>
    </source>
</evidence>